<feature type="transmembrane region" description="Helical" evidence="1">
    <location>
        <begin position="135"/>
        <end position="155"/>
    </location>
</feature>
<reference evidence="2 3" key="1">
    <citation type="submission" date="2024-10" db="EMBL/GenBank/DDBJ databases">
        <title>Aeromonas and Pseudomonas from the Cagarras Archipelago, Rio de Janeiro, Brazil.</title>
        <authorList>
            <person name="Canellas A.L.B."/>
            <person name="Laport M.S."/>
        </authorList>
    </citation>
    <scope>NUCLEOTIDE SEQUENCE [LARGE SCALE GENOMIC DNA]</scope>
    <source>
        <strain evidence="2 3">CPF-4</strain>
    </source>
</reference>
<proteinExistence type="predicted"/>
<keyword evidence="3" id="KW-1185">Reference proteome</keyword>
<accession>A0ABW7LTJ4</accession>
<evidence type="ECO:0000256" key="1">
    <source>
        <dbReference type="SAM" id="Phobius"/>
    </source>
</evidence>
<gene>
    <name evidence="2" type="ORF">ACHMWK_02960</name>
</gene>
<dbReference type="Proteomes" id="UP001609821">
    <property type="component" value="Unassembled WGS sequence"/>
</dbReference>
<keyword evidence="1" id="KW-0812">Transmembrane</keyword>
<comment type="caution">
    <text evidence="2">The sequence shown here is derived from an EMBL/GenBank/DDBJ whole genome shotgun (WGS) entry which is preliminary data.</text>
</comment>
<keyword evidence="1" id="KW-1133">Transmembrane helix</keyword>
<name>A0ABW7LTJ4_9PSED</name>
<feature type="transmembrane region" description="Helical" evidence="1">
    <location>
        <begin position="94"/>
        <end position="115"/>
    </location>
</feature>
<evidence type="ECO:0000313" key="2">
    <source>
        <dbReference type="EMBL" id="MFH6564943.1"/>
    </source>
</evidence>
<sequence length="201" mass="22219">MPRFFYKDCVVGNLQRVDHKGDVFTALIDGRKTSKLGMDNRVFHYLIGPGKNTKNRIWFYDPGFKKGLVIAGVGEAAECRNVERNMSFNTQYKLAIRPIIAGILAWFAAWVLLTVPVLTLYGGNVRNGVHFLETITVVIGCGTAALFLAHALWVVNKVKNLDRWRTGSTDSYTKEMSSAPAATLNKPKVKAAAKAATELVD</sequence>
<dbReference type="EMBL" id="JBINXB010000002">
    <property type="protein sequence ID" value="MFH6564943.1"/>
    <property type="molecule type" value="Genomic_DNA"/>
</dbReference>
<organism evidence="2 3">
    <name type="scientific">Pseudomonas kulmbachensis</name>
    <dbReference type="NCBI Taxonomy" id="3043408"/>
    <lineage>
        <taxon>Bacteria</taxon>
        <taxon>Pseudomonadati</taxon>
        <taxon>Pseudomonadota</taxon>
        <taxon>Gammaproteobacteria</taxon>
        <taxon>Pseudomonadales</taxon>
        <taxon>Pseudomonadaceae</taxon>
        <taxon>Pseudomonas</taxon>
    </lineage>
</organism>
<keyword evidence="1" id="KW-0472">Membrane</keyword>
<evidence type="ECO:0000313" key="3">
    <source>
        <dbReference type="Proteomes" id="UP001609821"/>
    </source>
</evidence>
<protein>
    <submittedName>
        <fullName evidence="2">Uncharacterized protein</fullName>
    </submittedName>
</protein>
<dbReference type="RefSeq" id="WP_395246578.1">
    <property type="nucleotide sequence ID" value="NZ_JBINXA010000003.1"/>
</dbReference>